<reference evidence="1" key="1">
    <citation type="submission" date="2023-09" db="EMBL/GenBank/DDBJ databases">
        <authorList>
            <consortium name="CW5 consortium"/>
            <person name="Lu C.-W."/>
        </authorList>
    </citation>
    <scope>NUCLEOTIDE SEQUENCE</scope>
    <source>
        <strain evidence="1">KPS</strain>
    </source>
</reference>
<dbReference type="RefSeq" id="WP_309541227.1">
    <property type="nucleotide sequence ID" value="NZ_CP133659.1"/>
</dbReference>
<proteinExistence type="predicted"/>
<keyword evidence="2" id="KW-1185">Reference proteome</keyword>
<dbReference type="Proteomes" id="UP001180616">
    <property type="component" value="Chromosome"/>
</dbReference>
<dbReference type="EMBL" id="CP133659">
    <property type="protein sequence ID" value="WMW65196.1"/>
    <property type="molecule type" value="Genomic_DNA"/>
</dbReference>
<evidence type="ECO:0000313" key="2">
    <source>
        <dbReference type="Proteomes" id="UP001180616"/>
    </source>
</evidence>
<gene>
    <name evidence="1" type="ORF">KPS_003304</name>
</gene>
<name>A0ABY9R0A4_9BACT</name>
<protein>
    <submittedName>
        <fullName evidence="1">Uncharacterized protein</fullName>
    </submittedName>
</protein>
<evidence type="ECO:0000313" key="1">
    <source>
        <dbReference type="EMBL" id="WMW65196.1"/>
    </source>
</evidence>
<sequence length="199" mass="22427">MTTTSIVNDVEGLLNTAARLLYHKGDSISLEIIATSKPSIEQVDYDSWNNGVYGYEILLATPAHIFNQIHTNIQEIQNRIQDAVQDVSRQYRNEYIKNIAITCEIVENDEWRTKALELARGKGVTNQGRVRSDNIASKECDGLLFRSHSEIQLYKALKEKGIWIAPLPVFLKGGISYKRIEPDGVAPAKPDTLRLLMRG</sequence>
<accession>A0ABY9R0A4</accession>
<organism evidence="1 2">
    <name type="scientific">Nitratidesulfovibrio liaohensis</name>
    <dbReference type="NCBI Taxonomy" id="2604158"/>
    <lineage>
        <taxon>Bacteria</taxon>
        <taxon>Pseudomonadati</taxon>
        <taxon>Thermodesulfobacteriota</taxon>
        <taxon>Desulfovibrionia</taxon>
        <taxon>Desulfovibrionales</taxon>
        <taxon>Desulfovibrionaceae</taxon>
        <taxon>Nitratidesulfovibrio</taxon>
    </lineage>
</organism>